<dbReference type="OrthoDB" id="3216232at2"/>
<evidence type="ECO:0000313" key="2">
    <source>
        <dbReference type="Proteomes" id="UP000305778"/>
    </source>
</evidence>
<accession>A0A4U0RKS5</accession>
<dbReference type="RefSeq" id="WP_136730878.1">
    <property type="nucleotide sequence ID" value="NZ_SUMC01000172.1"/>
</dbReference>
<sequence length="105" mass="11436">MIREEDDLRDLATVVVPIAGALRSTDDPWEPYRLHDVSGRVVPSVSVYLNDLQAAGRAAATQRSYGMDLLRWFRFLLCTSQVGASTSAVARGHDVVPMPASSAYA</sequence>
<keyword evidence="2" id="KW-1185">Reference proteome</keyword>
<evidence type="ECO:0000313" key="1">
    <source>
        <dbReference type="EMBL" id="TJZ95876.1"/>
    </source>
</evidence>
<name>A0A4U0RKS5_9ACTN</name>
<dbReference type="AlphaFoldDB" id="A0A4U0RKS5"/>
<reference evidence="1 2" key="1">
    <citation type="submission" date="2019-04" db="EMBL/GenBank/DDBJ databases">
        <title>Streptomyces oryziradicis sp. nov., a novel actinomycete isolated from rhizosphere soil of rice (Oryza sativa L.).</title>
        <authorList>
            <person name="Li C."/>
        </authorList>
    </citation>
    <scope>NUCLEOTIDE SEQUENCE [LARGE SCALE GENOMIC DNA]</scope>
    <source>
        <strain evidence="1 2">NEAU-C40</strain>
    </source>
</reference>
<proteinExistence type="predicted"/>
<organism evidence="1 2">
    <name type="scientific">Actinacidiphila oryziradicis</name>
    <dbReference type="NCBI Taxonomy" id="2571141"/>
    <lineage>
        <taxon>Bacteria</taxon>
        <taxon>Bacillati</taxon>
        <taxon>Actinomycetota</taxon>
        <taxon>Actinomycetes</taxon>
        <taxon>Kitasatosporales</taxon>
        <taxon>Streptomycetaceae</taxon>
        <taxon>Actinacidiphila</taxon>
    </lineage>
</organism>
<dbReference type="Proteomes" id="UP000305778">
    <property type="component" value="Unassembled WGS sequence"/>
</dbReference>
<comment type="caution">
    <text evidence="1">The sequence shown here is derived from an EMBL/GenBank/DDBJ whole genome shotgun (WGS) entry which is preliminary data.</text>
</comment>
<protein>
    <recommendedName>
        <fullName evidence="3">Integrase</fullName>
    </recommendedName>
</protein>
<dbReference type="EMBL" id="SUMC01000172">
    <property type="protein sequence ID" value="TJZ95876.1"/>
    <property type="molecule type" value="Genomic_DNA"/>
</dbReference>
<evidence type="ECO:0008006" key="3">
    <source>
        <dbReference type="Google" id="ProtNLM"/>
    </source>
</evidence>
<gene>
    <name evidence="1" type="ORF">FCI23_51655</name>
</gene>